<evidence type="ECO:0000313" key="2">
    <source>
        <dbReference type="Proteomes" id="UP000805193"/>
    </source>
</evidence>
<gene>
    <name evidence="1" type="ORF">HPB47_012999</name>
</gene>
<evidence type="ECO:0000313" key="1">
    <source>
        <dbReference type="EMBL" id="KAG0409891.1"/>
    </source>
</evidence>
<dbReference type="EMBL" id="JABSTQ010011581">
    <property type="protein sequence ID" value="KAG0409891.1"/>
    <property type="molecule type" value="Genomic_DNA"/>
</dbReference>
<reference evidence="1 2" key="1">
    <citation type="journal article" date="2020" name="Cell">
        <title>Large-Scale Comparative Analyses of Tick Genomes Elucidate Their Genetic Diversity and Vector Capacities.</title>
        <authorList>
            <consortium name="Tick Genome and Microbiome Consortium (TIGMIC)"/>
            <person name="Jia N."/>
            <person name="Wang J."/>
            <person name="Shi W."/>
            <person name="Du L."/>
            <person name="Sun Y."/>
            <person name="Zhan W."/>
            <person name="Jiang J.F."/>
            <person name="Wang Q."/>
            <person name="Zhang B."/>
            <person name="Ji P."/>
            <person name="Bell-Sakyi L."/>
            <person name="Cui X.M."/>
            <person name="Yuan T.T."/>
            <person name="Jiang B.G."/>
            <person name="Yang W.F."/>
            <person name="Lam T.T."/>
            <person name="Chang Q.C."/>
            <person name="Ding S.J."/>
            <person name="Wang X.J."/>
            <person name="Zhu J.G."/>
            <person name="Ruan X.D."/>
            <person name="Zhao L."/>
            <person name="Wei J.T."/>
            <person name="Ye R.Z."/>
            <person name="Que T.C."/>
            <person name="Du C.H."/>
            <person name="Zhou Y.H."/>
            <person name="Cheng J.X."/>
            <person name="Dai P.F."/>
            <person name="Guo W.B."/>
            <person name="Han X.H."/>
            <person name="Huang E.J."/>
            <person name="Li L.F."/>
            <person name="Wei W."/>
            <person name="Gao Y.C."/>
            <person name="Liu J.Z."/>
            <person name="Shao H.Z."/>
            <person name="Wang X."/>
            <person name="Wang C.C."/>
            <person name="Yang T.C."/>
            <person name="Huo Q.B."/>
            <person name="Li W."/>
            <person name="Chen H.Y."/>
            <person name="Chen S.E."/>
            <person name="Zhou L.G."/>
            <person name="Ni X.B."/>
            <person name="Tian J.H."/>
            <person name="Sheng Y."/>
            <person name="Liu T."/>
            <person name="Pan Y.S."/>
            <person name="Xia L.Y."/>
            <person name="Li J."/>
            <person name="Zhao F."/>
            <person name="Cao W.C."/>
        </authorList>
    </citation>
    <scope>NUCLEOTIDE SEQUENCE [LARGE SCALE GENOMIC DNA]</scope>
    <source>
        <strain evidence="1">Iper-2018</strain>
    </source>
</reference>
<keyword evidence="2" id="KW-1185">Reference proteome</keyword>
<sequence>MAISDSLYYIWPYIKYIRAIFDIFIWVTKRWRNERLNKKLKTRIQVISRKEQEYPAELTRQNWCNLCDCIQGRLSSASSWKLLKALLDWSPTTP</sequence>
<dbReference type="Proteomes" id="UP000805193">
    <property type="component" value="Unassembled WGS sequence"/>
</dbReference>
<protein>
    <submittedName>
        <fullName evidence="1">Uncharacterized protein</fullName>
    </submittedName>
</protein>
<organism evidence="1 2">
    <name type="scientific">Ixodes persulcatus</name>
    <name type="common">Taiga tick</name>
    <dbReference type="NCBI Taxonomy" id="34615"/>
    <lineage>
        <taxon>Eukaryota</taxon>
        <taxon>Metazoa</taxon>
        <taxon>Ecdysozoa</taxon>
        <taxon>Arthropoda</taxon>
        <taxon>Chelicerata</taxon>
        <taxon>Arachnida</taxon>
        <taxon>Acari</taxon>
        <taxon>Parasitiformes</taxon>
        <taxon>Ixodida</taxon>
        <taxon>Ixodoidea</taxon>
        <taxon>Ixodidae</taxon>
        <taxon>Ixodinae</taxon>
        <taxon>Ixodes</taxon>
    </lineage>
</organism>
<accession>A0AC60NS01</accession>
<proteinExistence type="predicted"/>
<comment type="caution">
    <text evidence="1">The sequence shown here is derived from an EMBL/GenBank/DDBJ whole genome shotgun (WGS) entry which is preliminary data.</text>
</comment>
<name>A0AC60NS01_IXOPE</name>